<evidence type="ECO:0000256" key="7">
    <source>
        <dbReference type="ARBA" id="ARBA00022694"/>
    </source>
</evidence>
<keyword evidence="8" id="KW-0779">Telomere</keyword>
<sequence length="132" mass="14595">MRQKIRLKSSLATEALVVGWNVGSEMGNSSQESRVTTRYRSPNAEKLFDYELRGSRDKSKDQLSAVGKTAYLASLRSSVAKLQEEINTFLTQKMDEDKAATATGIVGNGKGKAVLDDEREEENYGEEAVNED</sequence>
<evidence type="ECO:0000256" key="5">
    <source>
        <dbReference type="ARBA" id="ARBA00019746"/>
    </source>
</evidence>
<keyword evidence="9" id="KW-0805">Transcription regulation</keyword>
<evidence type="ECO:0000256" key="6">
    <source>
        <dbReference type="ARBA" id="ARBA00022454"/>
    </source>
</evidence>
<gene>
    <name evidence="15" type="ORF">FGG08_001806</name>
</gene>
<keyword evidence="10" id="KW-0010">Activator</keyword>
<evidence type="ECO:0000256" key="9">
    <source>
        <dbReference type="ARBA" id="ARBA00023015"/>
    </source>
</evidence>
<evidence type="ECO:0000256" key="3">
    <source>
        <dbReference type="ARBA" id="ARBA00008529"/>
    </source>
</evidence>
<comment type="function">
    <text evidence="13">Component of the EKC/KEOPS complex that is required for the formation of a threonylcarbamoyl group on adenosine at position 37 (t(6)A37) in tRNAs that read codons beginning with adenine. The complex is probably involved in the transfer of the threonylcarbamoyl moiety of threonylcarbamoyl-AMP (TC-AMP) to the N6 group of A37. GON7 likely plays a supporting role to the catalytic subunit KAE1 in the complex. The EKC/KEOPS complex also promotes both telomere uncapping and telomere elongation. The complex is required for efficient recruitment of transcriptional coactivators.</text>
</comment>
<evidence type="ECO:0000256" key="10">
    <source>
        <dbReference type="ARBA" id="ARBA00023159"/>
    </source>
</evidence>
<evidence type="ECO:0000313" key="15">
    <source>
        <dbReference type="EMBL" id="KAH0543905.1"/>
    </source>
</evidence>
<keyword evidence="7" id="KW-0819">tRNA processing</keyword>
<feature type="region of interest" description="Disordered" evidence="14">
    <location>
        <begin position="107"/>
        <end position="132"/>
    </location>
</feature>
<accession>A0A9P8IE28</accession>
<protein>
    <recommendedName>
        <fullName evidence="5">EKC/KEOPS complex subunit GON7</fullName>
    </recommendedName>
</protein>
<keyword evidence="11" id="KW-0804">Transcription</keyword>
<name>A0A9P8IE28_9PEZI</name>
<reference evidence="15" key="1">
    <citation type="submission" date="2021-03" db="EMBL/GenBank/DDBJ databases">
        <title>Comparative genomics and phylogenomic investigation of the class Geoglossomycetes provide insights into ecological specialization and systematics.</title>
        <authorList>
            <person name="Melie T."/>
            <person name="Pirro S."/>
            <person name="Miller A.N."/>
            <person name="Quandt A."/>
        </authorList>
    </citation>
    <scope>NUCLEOTIDE SEQUENCE</scope>
    <source>
        <strain evidence="15">GBOQ0MN5Z8</strain>
    </source>
</reference>
<dbReference type="Proteomes" id="UP000698800">
    <property type="component" value="Unassembled WGS sequence"/>
</dbReference>
<keyword evidence="6" id="KW-0158">Chromosome</keyword>
<keyword evidence="12" id="KW-0539">Nucleus</keyword>
<evidence type="ECO:0000256" key="8">
    <source>
        <dbReference type="ARBA" id="ARBA00022895"/>
    </source>
</evidence>
<dbReference type="InterPro" id="IPR014849">
    <property type="entry name" value="EKC/KEOPS_Gon7"/>
</dbReference>
<dbReference type="GO" id="GO:0000781">
    <property type="term" value="C:chromosome, telomeric region"/>
    <property type="evidence" value="ECO:0007669"/>
    <property type="project" value="UniProtKB-SubCell"/>
</dbReference>
<dbReference type="GO" id="GO:0005634">
    <property type="term" value="C:nucleus"/>
    <property type="evidence" value="ECO:0007669"/>
    <property type="project" value="UniProtKB-SubCell"/>
</dbReference>
<evidence type="ECO:0000256" key="11">
    <source>
        <dbReference type="ARBA" id="ARBA00023163"/>
    </source>
</evidence>
<comment type="subcellular location">
    <subcellularLocation>
        <location evidence="2">Chromosome</location>
        <location evidence="2">Telomere</location>
    </subcellularLocation>
    <subcellularLocation>
        <location evidence="1">Nucleus</location>
    </subcellularLocation>
</comment>
<dbReference type="AlphaFoldDB" id="A0A9P8IE28"/>
<evidence type="ECO:0000256" key="14">
    <source>
        <dbReference type="SAM" id="MobiDB-lite"/>
    </source>
</evidence>
<evidence type="ECO:0000313" key="16">
    <source>
        <dbReference type="Proteomes" id="UP000698800"/>
    </source>
</evidence>
<organism evidence="15 16">
    <name type="scientific">Glutinoglossum americanum</name>
    <dbReference type="NCBI Taxonomy" id="1670608"/>
    <lineage>
        <taxon>Eukaryota</taxon>
        <taxon>Fungi</taxon>
        <taxon>Dikarya</taxon>
        <taxon>Ascomycota</taxon>
        <taxon>Pezizomycotina</taxon>
        <taxon>Geoglossomycetes</taxon>
        <taxon>Geoglossales</taxon>
        <taxon>Geoglossaceae</taxon>
        <taxon>Glutinoglossum</taxon>
    </lineage>
</organism>
<proteinExistence type="inferred from homology"/>
<comment type="similarity">
    <text evidence="3">Belongs to the GON7 family.</text>
</comment>
<dbReference type="OrthoDB" id="2288868at2759"/>
<evidence type="ECO:0000256" key="2">
    <source>
        <dbReference type="ARBA" id="ARBA00004574"/>
    </source>
</evidence>
<evidence type="ECO:0000256" key="13">
    <source>
        <dbReference type="ARBA" id="ARBA00025393"/>
    </source>
</evidence>
<comment type="subunit">
    <text evidence="4">Component of the EKC/KEOPS complex composed of at least BUD32, CGI121, GON7, KAE1 and PCC1; the whole complex dimerizes.</text>
</comment>
<comment type="caution">
    <text evidence="15">The sequence shown here is derived from an EMBL/GenBank/DDBJ whole genome shotgun (WGS) entry which is preliminary data.</text>
</comment>
<dbReference type="GO" id="GO:0008033">
    <property type="term" value="P:tRNA processing"/>
    <property type="evidence" value="ECO:0007669"/>
    <property type="project" value="UniProtKB-KW"/>
</dbReference>
<evidence type="ECO:0000256" key="1">
    <source>
        <dbReference type="ARBA" id="ARBA00004123"/>
    </source>
</evidence>
<evidence type="ECO:0000256" key="12">
    <source>
        <dbReference type="ARBA" id="ARBA00023242"/>
    </source>
</evidence>
<evidence type="ECO:0000256" key="4">
    <source>
        <dbReference type="ARBA" id="ARBA00011534"/>
    </source>
</evidence>
<dbReference type="Pfam" id="PF08738">
    <property type="entry name" value="Gon7"/>
    <property type="match status" value="1"/>
</dbReference>
<dbReference type="EMBL" id="JAGHQL010000025">
    <property type="protein sequence ID" value="KAH0543905.1"/>
    <property type="molecule type" value="Genomic_DNA"/>
</dbReference>
<keyword evidence="16" id="KW-1185">Reference proteome</keyword>
<feature type="compositionally biased region" description="Acidic residues" evidence="14">
    <location>
        <begin position="117"/>
        <end position="132"/>
    </location>
</feature>